<organism evidence="1 2">
    <name type="scientific">Gemmatimonas aurantiaca</name>
    <dbReference type="NCBI Taxonomy" id="173480"/>
    <lineage>
        <taxon>Bacteria</taxon>
        <taxon>Pseudomonadati</taxon>
        <taxon>Gemmatimonadota</taxon>
        <taxon>Gemmatimonadia</taxon>
        <taxon>Gemmatimonadales</taxon>
        <taxon>Gemmatimonadaceae</taxon>
        <taxon>Gemmatimonas</taxon>
    </lineage>
</organism>
<name>A0A3D4VAX4_9BACT</name>
<reference evidence="1 2" key="1">
    <citation type="journal article" date="2018" name="Nat. Biotechnol.">
        <title>A standardized bacterial taxonomy based on genome phylogeny substantially revises the tree of life.</title>
        <authorList>
            <person name="Parks D.H."/>
            <person name="Chuvochina M."/>
            <person name="Waite D.W."/>
            <person name="Rinke C."/>
            <person name="Skarshewski A."/>
            <person name="Chaumeil P.A."/>
            <person name="Hugenholtz P."/>
        </authorList>
    </citation>
    <scope>NUCLEOTIDE SEQUENCE [LARGE SCALE GENOMIC DNA]</scope>
    <source>
        <strain evidence="1">UBA8844</strain>
    </source>
</reference>
<protein>
    <submittedName>
        <fullName evidence="1">Uncharacterized protein</fullName>
    </submittedName>
</protein>
<accession>A0A3D4VAX4</accession>
<proteinExistence type="predicted"/>
<gene>
    <name evidence="1" type="ORF">DGD08_13755</name>
</gene>
<evidence type="ECO:0000313" key="1">
    <source>
        <dbReference type="EMBL" id="HCT58263.1"/>
    </source>
</evidence>
<sequence length="77" mass="8297">MAHLFRISDVRWSDADPRSGTAGGNGARQMTSVEAECRSCDYPFTASSMNRWLAVNGSSAVVMCPKCHMTEVISGTP</sequence>
<comment type="caution">
    <text evidence="1">The sequence shown here is derived from an EMBL/GenBank/DDBJ whole genome shotgun (WGS) entry which is preliminary data.</text>
</comment>
<dbReference type="Proteomes" id="UP000264071">
    <property type="component" value="Unassembled WGS sequence"/>
</dbReference>
<evidence type="ECO:0000313" key="2">
    <source>
        <dbReference type="Proteomes" id="UP000264071"/>
    </source>
</evidence>
<dbReference type="AlphaFoldDB" id="A0A3D4VAX4"/>
<dbReference type="EMBL" id="DPIY01000010">
    <property type="protein sequence ID" value="HCT58263.1"/>
    <property type="molecule type" value="Genomic_DNA"/>
</dbReference>